<name>A0AAD9E5N3_9TELE</name>
<sequence length="118" mass="13204">TLASDTFFQAYLVDGLARWNEDWSLAAAGREQPYSCSGLQRYAANQLAQEWHAGRVYIIPAMIRPLNIKNLGTKMWALTERSEKDEKIKEGDVVDVVYEDESSSAVILKLNGNYSSSA</sequence>
<dbReference type="AlphaFoldDB" id="A0AAD9E5N3"/>
<reference evidence="1" key="1">
    <citation type="submission" date="2023-03" db="EMBL/GenBank/DDBJ databases">
        <title>Electrophorus voltai genome.</title>
        <authorList>
            <person name="Bian C."/>
        </authorList>
    </citation>
    <scope>NUCLEOTIDE SEQUENCE</scope>
    <source>
        <strain evidence="1">CB-2022</strain>
        <tissue evidence="1">Muscle</tissue>
    </source>
</reference>
<accession>A0AAD9E5N3</accession>
<organism evidence="1 2">
    <name type="scientific">Electrophorus voltai</name>
    <dbReference type="NCBI Taxonomy" id="2609070"/>
    <lineage>
        <taxon>Eukaryota</taxon>
        <taxon>Metazoa</taxon>
        <taxon>Chordata</taxon>
        <taxon>Craniata</taxon>
        <taxon>Vertebrata</taxon>
        <taxon>Euteleostomi</taxon>
        <taxon>Actinopterygii</taxon>
        <taxon>Neopterygii</taxon>
        <taxon>Teleostei</taxon>
        <taxon>Ostariophysi</taxon>
        <taxon>Gymnotiformes</taxon>
        <taxon>Gymnotoidei</taxon>
        <taxon>Gymnotidae</taxon>
        <taxon>Electrophorus</taxon>
    </lineage>
</organism>
<dbReference type="EMBL" id="JAROKS010000003">
    <property type="protein sequence ID" value="KAK1805384.1"/>
    <property type="molecule type" value="Genomic_DNA"/>
</dbReference>
<proteinExistence type="predicted"/>
<evidence type="ECO:0000313" key="2">
    <source>
        <dbReference type="Proteomes" id="UP001239994"/>
    </source>
</evidence>
<comment type="caution">
    <text evidence="1">The sequence shown here is derived from an EMBL/GenBank/DDBJ whole genome shotgun (WGS) entry which is preliminary data.</text>
</comment>
<keyword evidence="2" id="KW-1185">Reference proteome</keyword>
<protein>
    <submittedName>
        <fullName evidence="1">Uncharacterized protein</fullName>
    </submittedName>
</protein>
<dbReference type="Proteomes" id="UP001239994">
    <property type="component" value="Unassembled WGS sequence"/>
</dbReference>
<evidence type="ECO:0000313" key="1">
    <source>
        <dbReference type="EMBL" id="KAK1805384.1"/>
    </source>
</evidence>
<feature type="non-terminal residue" evidence="1">
    <location>
        <position position="1"/>
    </location>
</feature>
<gene>
    <name evidence="1" type="ORF">P4O66_019692</name>
</gene>